<gene>
    <name evidence="12" type="ORF">HD599_000246</name>
</gene>
<dbReference type="Proteomes" id="UP000536685">
    <property type="component" value="Unassembled WGS sequence"/>
</dbReference>
<dbReference type="GO" id="GO:0016740">
    <property type="term" value="F:transferase activity"/>
    <property type="evidence" value="ECO:0007669"/>
    <property type="project" value="UniProtKB-KW"/>
</dbReference>
<dbReference type="Pfam" id="PF02424">
    <property type="entry name" value="ApbE"/>
    <property type="match status" value="1"/>
</dbReference>
<organism evidence="12 13">
    <name type="scientific">Conyzicola lurida</name>
    <dbReference type="NCBI Taxonomy" id="1172621"/>
    <lineage>
        <taxon>Bacteria</taxon>
        <taxon>Bacillati</taxon>
        <taxon>Actinomycetota</taxon>
        <taxon>Actinomycetes</taxon>
        <taxon>Micrococcales</taxon>
        <taxon>Microbacteriaceae</taxon>
        <taxon>Conyzicola</taxon>
    </lineage>
</organism>
<evidence type="ECO:0000256" key="3">
    <source>
        <dbReference type="ARBA" id="ARBA00016337"/>
    </source>
</evidence>
<evidence type="ECO:0000256" key="11">
    <source>
        <dbReference type="SAM" id="MobiDB-lite"/>
    </source>
</evidence>
<name>A0A841AJR4_9MICO</name>
<evidence type="ECO:0000256" key="10">
    <source>
        <dbReference type="ARBA" id="ARBA00048540"/>
    </source>
</evidence>
<evidence type="ECO:0000256" key="8">
    <source>
        <dbReference type="ARBA" id="ARBA00022842"/>
    </source>
</evidence>
<keyword evidence="6" id="KW-0479">Metal-binding</keyword>
<evidence type="ECO:0000256" key="4">
    <source>
        <dbReference type="ARBA" id="ARBA00022630"/>
    </source>
</evidence>
<dbReference type="SUPFAM" id="SSF143631">
    <property type="entry name" value="ApbE-like"/>
    <property type="match status" value="1"/>
</dbReference>
<feature type="compositionally biased region" description="Low complexity" evidence="11">
    <location>
        <begin position="1"/>
        <end position="18"/>
    </location>
</feature>
<dbReference type="EMBL" id="JACHMJ010000001">
    <property type="protein sequence ID" value="MBB5841923.1"/>
    <property type="molecule type" value="Genomic_DNA"/>
</dbReference>
<keyword evidence="12" id="KW-0449">Lipoprotein</keyword>
<keyword evidence="7" id="KW-0274">FAD</keyword>
<evidence type="ECO:0000256" key="2">
    <source>
        <dbReference type="ARBA" id="ARBA00011955"/>
    </source>
</evidence>
<dbReference type="InterPro" id="IPR003374">
    <property type="entry name" value="ApbE-like_sf"/>
</dbReference>
<dbReference type="PANTHER" id="PTHR30040">
    <property type="entry name" value="THIAMINE BIOSYNTHESIS LIPOPROTEIN APBE"/>
    <property type="match status" value="1"/>
</dbReference>
<evidence type="ECO:0000256" key="5">
    <source>
        <dbReference type="ARBA" id="ARBA00022679"/>
    </source>
</evidence>
<dbReference type="EC" id="2.7.1.180" evidence="2"/>
<keyword evidence="5" id="KW-0808">Transferase</keyword>
<dbReference type="PANTHER" id="PTHR30040:SF2">
    <property type="entry name" value="FAD:PROTEIN FMN TRANSFERASE"/>
    <property type="match status" value="1"/>
</dbReference>
<evidence type="ECO:0000256" key="7">
    <source>
        <dbReference type="ARBA" id="ARBA00022827"/>
    </source>
</evidence>
<comment type="catalytic activity">
    <reaction evidence="10">
        <text>L-threonyl-[protein] + FAD = FMN-L-threonyl-[protein] + AMP + H(+)</text>
        <dbReference type="Rhea" id="RHEA:36847"/>
        <dbReference type="Rhea" id="RHEA-COMP:11060"/>
        <dbReference type="Rhea" id="RHEA-COMP:11061"/>
        <dbReference type="ChEBI" id="CHEBI:15378"/>
        <dbReference type="ChEBI" id="CHEBI:30013"/>
        <dbReference type="ChEBI" id="CHEBI:57692"/>
        <dbReference type="ChEBI" id="CHEBI:74257"/>
        <dbReference type="ChEBI" id="CHEBI:456215"/>
        <dbReference type="EC" id="2.7.1.180"/>
    </reaction>
</comment>
<dbReference type="AlphaFoldDB" id="A0A841AJR4"/>
<evidence type="ECO:0000256" key="6">
    <source>
        <dbReference type="ARBA" id="ARBA00022723"/>
    </source>
</evidence>
<dbReference type="Gene3D" id="3.10.520.10">
    <property type="entry name" value="ApbE-like domains"/>
    <property type="match status" value="1"/>
</dbReference>
<dbReference type="GO" id="GO:0046872">
    <property type="term" value="F:metal ion binding"/>
    <property type="evidence" value="ECO:0007669"/>
    <property type="project" value="UniProtKB-KW"/>
</dbReference>
<reference evidence="12 13" key="1">
    <citation type="submission" date="2020-08" db="EMBL/GenBank/DDBJ databases">
        <title>Sequencing the genomes of 1000 actinobacteria strains.</title>
        <authorList>
            <person name="Klenk H.-P."/>
        </authorList>
    </citation>
    <scope>NUCLEOTIDE SEQUENCE [LARGE SCALE GENOMIC DNA]</scope>
    <source>
        <strain evidence="12 13">DSM 105784</strain>
    </source>
</reference>
<accession>A0A841AJR4</accession>
<proteinExistence type="predicted"/>
<dbReference type="RefSeq" id="WP_343061819.1">
    <property type="nucleotide sequence ID" value="NZ_JACHMJ010000001.1"/>
</dbReference>
<protein>
    <recommendedName>
        <fullName evidence="3">FAD:protein FMN transferase</fullName>
        <ecNumber evidence="2">2.7.1.180</ecNumber>
    </recommendedName>
    <alternativeName>
        <fullName evidence="9">Flavin transferase</fullName>
    </alternativeName>
</protein>
<evidence type="ECO:0000313" key="12">
    <source>
        <dbReference type="EMBL" id="MBB5841923.1"/>
    </source>
</evidence>
<comment type="cofactor">
    <cofactor evidence="1">
        <name>Mg(2+)</name>
        <dbReference type="ChEBI" id="CHEBI:18420"/>
    </cofactor>
</comment>
<evidence type="ECO:0000256" key="1">
    <source>
        <dbReference type="ARBA" id="ARBA00001946"/>
    </source>
</evidence>
<evidence type="ECO:0000313" key="13">
    <source>
        <dbReference type="Proteomes" id="UP000536685"/>
    </source>
</evidence>
<keyword evidence="8" id="KW-0460">Magnesium</keyword>
<dbReference type="InterPro" id="IPR024932">
    <property type="entry name" value="ApbE"/>
</dbReference>
<keyword evidence="4" id="KW-0285">Flavoprotein</keyword>
<feature type="region of interest" description="Disordered" evidence="11">
    <location>
        <begin position="1"/>
        <end position="34"/>
    </location>
</feature>
<comment type="caution">
    <text evidence="12">The sequence shown here is derived from an EMBL/GenBank/DDBJ whole genome shotgun (WGS) entry which is preliminary data.</text>
</comment>
<keyword evidence="13" id="KW-1185">Reference proteome</keyword>
<sequence>MSTSTRSRSTRSPVPRSPATASTPRSKRSRPTLPASHRFAAIGTQWSIDTVEPLGADAVEEIAARVEAFDRTYSRFRDDSLVARIAATAGSYAFPDDAAALFELYKNLYEATDGALSPLVGRTLETMGYDRGYSLTPAAQRASVPRWEDAFAWDGHELSTVRPIMLDVGAAGKGYLVDLVGAILDGHGIAGFVVDASGDILHSGSSPIRVGLEHPLDTTKAIGIVELAGASLCASASNRRAWGDGLHHIIDATTGLPVRRVIATWAIAPTALVADGLATALFLAEPGRLAQTFDFEFVRMFADGRVDHSPTLNGELFA</sequence>
<evidence type="ECO:0000256" key="9">
    <source>
        <dbReference type="ARBA" id="ARBA00031306"/>
    </source>
</evidence>